<evidence type="ECO:0000256" key="1">
    <source>
        <dbReference type="SAM" id="Phobius"/>
    </source>
</evidence>
<reference evidence="2" key="1">
    <citation type="journal article" date="2020" name="Stud. Mycol.">
        <title>101 Dothideomycetes genomes: a test case for predicting lifestyles and emergence of pathogens.</title>
        <authorList>
            <person name="Haridas S."/>
            <person name="Albert R."/>
            <person name="Binder M."/>
            <person name="Bloem J."/>
            <person name="Labutti K."/>
            <person name="Salamov A."/>
            <person name="Andreopoulos B."/>
            <person name="Baker S."/>
            <person name="Barry K."/>
            <person name="Bills G."/>
            <person name="Bluhm B."/>
            <person name="Cannon C."/>
            <person name="Castanera R."/>
            <person name="Culley D."/>
            <person name="Daum C."/>
            <person name="Ezra D."/>
            <person name="Gonzalez J."/>
            <person name="Henrissat B."/>
            <person name="Kuo A."/>
            <person name="Liang C."/>
            <person name="Lipzen A."/>
            <person name="Lutzoni F."/>
            <person name="Magnuson J."/>
            <person name="Mondo S."/>
            <person name="Nolan M."/>
            <person name="Ohm R."/>
            <person name="Pangilinan J."/>
            <person name="Park H.-J."/>
            <person name="Ramirez L."/>
            <person name="Alfaro M."/>
            <person name="Sun H."/>
            <person name="Tritt A."/>
            <person name="Yoshinaga Y."/>
            <person name="Zwiers L.-H."/>
            <person name="Turgeon B."/>
            <person name="Goodwin S."/>
            <person name="Spatafora J."/>
            <person name="Crous P."/>
            <person name="Grigoriev I."/>
        </authorList>
    </citation>
    <scope>NUCLEOTIDE SEQUENCE</scope>
    <source>
        <strain evidence="2">CBS 115976</strain>
    </source>
</reference>
<proteinExistence type="predicted"/>
<accession>A0A6A6U058</accession>
<feature type="transmembrane region" description="Helical" evidence="1">
    <location>
        <begin position="252"/>
        <end position="269"/>
    </location>
</feature>
<dbReference type="Proteomes" id="UP000799302">
    <property type="component" value="Unassembled WGS sequence"/>
</dbReference>
<dbReference type="AlphaFoldDB" id="A0A6A6U058"/>
<organism evidence="2 3">
    <name type="scientific">Microthyrium microscopicum</name>
    <dbReference type="NCBI Taxonomy" id="703497"/>
    <lineage>
        <taxon>Eukaryota</taxon>
        <taxon>Fungi</taxon>
        <taxon>Dikarya</taxon>
        <taxon>Ascomycota</taxon>
        <taxon>Pezizomycotina</taxon>
        <taxon>Dothideomycetes</taxon>
        <taxon>Dothideomycetes incertae sedis</taxon>
        <taxon>Microthyriales</taxon>
        <taxon>Microthyriaceae</taxon>
        <taxon>Microthyrium</taxon>
    </lineage>
</organism>
<evidence type="ECO:0000313" key="3">
    <source>
        <dbReference type="Proteomes" id="UP000799302"/>
    </source>
</evidence>
<keyword evidence="1" id="KW-1133">Transmembrane helix</keyword>
<dbReference type="EMBL" id="MU004241">
    <property type="protein sequence ID" value="KAF2664971.1"/>
    <property type="molecule type" value="Genomic_DNA"/>
</dbReference>
<keyword evidence="1" id="KW-0472">Membrane</keyword>
<feature type="transmembrane region" description="Helical" evidence="1">
    <location>
        <begin position="211"/>
        <end position="232"/>
    </location>
</feature>
<feature type="transmembrane region" description="Helical" evidence="1">
    <location>
        <begin position="69"/>
        <end position="92"/>
    </location>
</feature>
<protein>
    <recommendedName>
        <fullName evidence="4">Integral membrane protein</fullName>
    </recommendedName>
</protein>
<evidence type="ECO:0008006" key="4">
    <source>
        <dbReference type="Google" id="ProtNLM"/>
    </source>
</evidence>
<keyword evidence="3" id="KW-1185">Reference proteome</keyword>
<sequence>MEKQLKPNSPSSATSILKNVGRMFTSYPIWNISWVVAFIYTIGSMIWVLNACFTWLPLVAPSSEFPNEILYGGGITAFFGVLVFEIGSYLLVVESVNAEQTTYFGSAVKQLFGYGLTNPEIIIHSTGFKEPFIFTQKSTIKSEVGRTITTIEKIEWIWFPSWKAMRTRHFYDLAFLSAISQLLGTSVFCISGITGLPGILNHLSRPLTAAIYWTPQTIGAPGFFISGLLILLKNQKQWYKPALKTLDWHVGLWSVFGGVGFILSPVFGYNPATGFHSSLSTFCGSCAFLIASLLQLYGSLKETTSEI</sequence>
<evidence type="ECO:0000313" key="2">
    <source>
        <dbReference type="EMBL" id="KAF2664971.1"/>
    </source>
</evidence>
<gene>
    <name evidence="2" type="ORF">BT63DRAFT_81428</name>
</gene>
<keyword evidence="1" id="KW-0812">Transmembrane</keyword>
<feature type="transmembrane region" description="Helical" evidence="1">
    <location>
        <begin position="27"/>
        <end position="49"/>
    </location>
</feature>
<feature type="transmembrane region" description="Helical" evidence="1">
    <location>
        <begin position="173"/>
        <end position="199"/>
    </location>
</feature>
<name>A0A6A6U058_9PEZI</name>
<feature type="transmembrane region" description="Helical" evidence="1">
    <location>
        <begin position="275"/>
        <end position="297"/>
    </location>
</feature>
<dbReference type="OrthoDB" id="2603at2759"/>